<name>A0A146KJ79_LYGHE</name>
<gene>
    <name evidence="1" type="ORF">g.13883</name>
</gene>
<evidence type="ECO:0000313" key="1">
    <source>
        <dbReference type="EMBL" id="JAP96630.1"/>
    </source>
</evidence>
<sequence>MPTAFAAETSTWRGMATPTVTQYTSDVNVSTPRFGGMANAVGTPSLLFRQLDAFASSGGGGGGMGTSTPIITGTPRQLLGKQSFGVTGVQTPLMNATPMFTGSTPAAGLAFGATPNYQFEGSTPVQSHFASVPETQSATTAAIEAHAKKLERE</sequence>
<dbReference type="AlphaFoldDB" id="A0A146KJ79"/>
<proteinExistence type="predicted"/>
<accession>A0A146KJ79</accession>
<reference evidence="1" key="1">
    <citation type="journal article" date="2016" name="Gigascience">
        <title>De novo construction of an expanded transcriptome assembly for the western tarnished plant bug, Lygus hesperus.</title>
        <authorList>
            <person name="Tassone E.E."/>
            <person name="Geib S.M."/>
            <person name="Hall B."/>
            <person name="Fabrick J.A."/>
            <person name="Brent C.S."/>
            <person name="Hull J.J."/>
        </authorList>
    </citation>
    <scope>NUCLEOTIDE SEQUENCE</scope>
</reference>
<dbReference type="EMBL" id="GDHC01021998">
    <property type="protein sequence ID" value="JAP96630.1"/>
    <property type="molecule type" value="Transcribed_RNA"/>
</dbReference>
<organism evidence="1">
    <name type="scientific">Lygus hesperus</name>
    <name type="common">Western plant bug</name>
    <dbReference type="NCBI Taxonomy" id="30085"/>
    <lineage>
        <taxon>Eukaryota</taxon>
        <taxon>Metazoa</taxon>
        <taxon>Ecdysozoa</taxon>
        <taxon>Arthropoda</taxon>
        <taxon>Hexapoda</taxon>
        <taxon>Insecta</taxon>
        <taxon>Pterygota</taxon>
        <taxon>Neoptera</taxon>
        <taxon>Paraneoptera</taxon>
        <taxon>Hemiptera</taxon>
        <taxon>Heteroptera</taxon>
        <taxon>Panheteroptera</taxon>
        <taxon>Cimicomorpha</taxon>
        <taxon>Miridae</taxon>
        <taxon>Mirini</taxon>
        <taxon>Lygus</taxon>
    </lineage>
</organism>
<protein>
    <submittedName>
        <fullName evidence="1">Uncharacterized protein</fullName>
    </submittedName>
</protein>